<dbReference type="PANTHER" id="PTHR24171">
    <property type="entry name" value="ANKYRIN REPEAT DOMAIN-CONTAINING PROTEIN 39-RELATED"/>
    <property type="match status" value="1"/>
</dbReference>
<dbReference type="SUPFAM" id="SSF48403">
    <property type="entry name" value="Ankyrin repeat"/>
    <property type="match status" value="1"/>
</dbReference>
<protein>
    <submittedName>
        <fullName evidence="5">Uncharacterized protein</fullName>
    </submittedName>
</protein>
<dbReference type="EMBL" id="CAJNNW010027783">
    <property type="protein sequence ID" value="CAE8693110.1"/>
    <property type="molecule type" value="Genomic_DNA"/>
</dbReference>
<dbReference type="PROSITE" id="PS50297">
    <property type="entry name" value="ANK_REP_REGION"/>
    <property type="match status" value="1"/>
</dbReference>
<dbReference type="Proteomes" id="UP000626109">
    <property type="component" value="Unassembled WGS sequence"/>
</dbReference>
<dbReference type="Pfam" id="PF12796">
    <property type="entry name" value="Ank_2"/>
    <property type="match status" value="1"/>
</dbReference>
<evidence type="ECO:0000313" key="6">
    <source>
        <dbReference type="Proteomes" id="UP000626109"/>
    </source>
</evidence>
<gene>
    <name evidence="5" type="ORF">PGLA2088_LOCUS28224</name>
</gene>
<feature type="repeat" description="ANK" evidence="3">
    <location>
        <begin position="24"/>
        <end position="56"/>
    </location>
</feature>
<name>A0A813K3J5_POLGL</name>
<dbReference type="PANTHER" id="PTHR24171:SF8">
    <property type="entry name" value="BRCA1-ASSOCIATED RING DOMAIN PROTEIN 1"/>
    <property type="match status" value="1"/>
</dbReference>
<dbReference type="GO" id="GO:0004842">
    <property type="term" value="F:ubiquitin-protein transferase activity"/>
    <property type="evidence" value="ECO:0007669"/>
    <property type="project" value="TreeGrafter"/>
</dbReference>
<dbReference type="PROSITE" id="PS50088">
    <property type="entry name" value="ANK_REPEAT"/>
    <property type="match status" value="1"/>
</dbReference>
<reference evidence="5" key="1">
    <citation type="submission" date="2021-02" db="EMBL/GenBank/DDBJ databases">
        <authorList>
            <person name="Dougan E. K."/>
            <person name="Rhodes N."/>
            <person name="Thang M."/>
            <person name="Chan C."/>
        </authorList>
    </citation>
    <scope>NUCLEOTIDE SEQUENCE</scope>
</reference>
<organism evidence="5 6">
    <name type="scientific">Polarella glacialis</name>
    <name type="common">Dinoflagellate</name>
    <dbReference type="NCBI Taxonomy" id="89957"/>
    <lineage>
        <taxon>Eukaryota</taxon>
        <taxon>Sar</taxon>
        <taxon>Alveolata</taxon>
        <taxon>Dinophyceae</taxon>
        <taxon>Suessiales</taxon>
        <taxon>Suessiaceae</taxon>
        <taxon>Polarella</taxon>
    </lineage>
</organism>
<comment type="caution">
    <text evidence="5">The sequence shown here is derived from an EMBL/GenBank/DDBJ whole genome shotgun (WGS) entry which is preliminary data.</text>
</comment>
<evidence type="ECO:0000256" key="3">
    <source>
        <dbReference type="PROSITE-ProRule" id="PRU00023"/>
    </source>
</evidence>
<keyword evidence="2 3" id="KW-0040">ANK repeat</keyword>
<feature type="compositionally biased region" description="Low complexity" evidence="4">
    <location>
        <begin position="313"/>
        <end position="329"/>
    </location>
</feature>
<accession>A0A813K3J5</accession>
<sequence length="767" mass="82470">MAGHTIVVGQLLRALADPNAAAQDGRTSLHRAAFHGWTPTVNLLLDNGADPAIKDSDGRTAADIARAHAIKELLAGFPAEKTQEAMEERRQKIASLPPKVTEVEDDKEEEPTKPAFAPKPRQTAKEAAAEKAAAAAKAAAENKAAKAAREAALSEADREERYRRAVAELKAELGEDKYGDETPLLPEGFTPPPVVVPRIAVEGAGHHRLNGTYRAAFACKDRVEFEKVGDRQCQIFWSEWHDEWRILMADFKLGSTLYRHRHKPNVKFDQCHGVPREDWQKWFGQEPIPTVRYLAEDEPDYQPEPEVGVPEVSGTDPTGAPTSPASPSAKQGQAFIELHPSLEFVAQVDDGAAARAEAAVAGVTGRKEVSLRAGGDGRIVETSEGLFGADEAPVEENKEDAAVTQARAWLEKSGEGAEVPPSFQAIQAAKAAAQELFNEGKVSDARQATTAAIRALRMLMMGKQEEELDTLLGVLYSNRSLLLTQQVTANDKEVLVFGADAAWRLVISDTDEALRVNPLNFKASFRRARALFELGELDEALADATKVVDHYARSSTTSNPEAAILREKILEAVKKDKGKWGDRGGPRWNRGGQSLVSELGGASKDISVEAARQKPMRTPWDYTGPVVTAPVARDAAASSSSRPLPAPKMGSDVEKALLSIAQGNAGRQLAYVKEHVSAEVIRKFFRKVPLGPDLLAAMVLVLADLAEEDLPAAADRLAAIASNRSSKTQCAMFDAAERAVFDGLLARVGPEAAAAWGDSTAGGDGGA</sequence>
<dbReference type="GO" id="GO:0085020">
    <property type="term" value="P:protein K6-linked ubiquitination"/>
    <property type="evidence" value="ECO:0007669"/>
    <property type="project" value="TreeGrafter"/>
</dbReference>
<dbReference type="AlphaFoldDB" id="A0A813K3J5"/>
<dbReference type="Gene3D" id="1.25.40.20">
    <property type="entry name" value="Ankyrin repeat-containing domain"/>
    <property type="match status" value="1"/>
</dbReference>
<dbReference type="SUPFAM" id="SSF48452">
    <property type="entry name" value="TPR-like"/>
    <property type="match status" value="1"/>
</dbReference>
<keyword evidence="1" id="KW-0677">Repeat</keyword>
<proteinExistence type="predicted"/>
<evidence type="ECO:0000256" key="4">
    <source>
        <dbReference type="SAM" id="MobiDB-lite"/>
    </source>
</evidence>
<dbReference type="InterPro" id="IPR036770">
    <property type="entry name" value="Ankyrin_rpt-contain_sf"/>
</dbReference>
<dbReference type="InterPro" id="IPR002110">
    <property type="entry name" value="Ankyrin_rpt"/>
</dbReference>
<feature type="region of interest" description="Disordered" evidence="4">
    <location>
        <begin position="300"/>
        <end position="329"/>
    </location>
</feature>
<dbReference type="Gene3D" id="1.25.40.10">
    <property type="entry name" value="Tetratricopeptide repeat domain"/>
    <property type="match status" value="1"/>
</dbReference>
<feature type="region of interest" description="Disordered" evidence="4">
    <location>
        <begin position="83"/>
        <end position="122"/>
    </location>
</feature>
<evidence type="ECO:0000256" key="2">
    <source>
        <dbReference type="ARBA" id="ARBA00023043"/>
    </source>
</evidence>
<dbReference type="InterPro" id="IPR011990">
    <property type="entry name" value="TPR-like_helical_dom_sf"/>
</dbReference>
<evidence type="ECO:0000313" key="5">
    <source>
        <dbReference type="EMBL" id="CAE8693110.1"/>
    </source>
</evidence>
<evidence type="ECO:0000256" key="1">
    <source>
        <dbReference type="ARBA" id="ARBA00022737"/>
    </source>
</evidence>